<dbReference type="Proteomes" id="UP000076842">
    <property type="component" value="Unassembled WGS sequence"/>
</dbReference>
<protein>
    <submittedName>
        <fullName evidence="1">Uncharacterized protein</fullName>
    </submittedName>
</protein>
<name>A0A165IK63_9BASI</name>
<organism evidence="1 2">
    <name type="scientific">Calocera cornea HHB12733</name>
    <dbReference type="NCBI Taxonomy" id="1353952"/>
    <lineage>
        <taxon>Eukaryota</taxon>
        <taxon>Fungi</taxon>
        <taxon>Dikarya</taxon>
        <taxon>Basidiomycota</taxon>
        <taxon>Agaricomycotina</taxon>
        <taxon>Dacrymycetes</taxon>
        <taxon>Dacrymycetales</taxon>
        <taxon>Dacrymycetaceae</taxon>
        <taxon>Calocera</taxon>
    </lineage>
</organism>
<dbReference type="InParanoid" id="A0A165IK63"/>
<sequence>MPSKATLPPINPTLAAWEQWQELTEHLPRAVKEALARQGGILQFEKRRAEWREYTQSIYPWDARRAGNWDFVYGGIVALLEEYHSMRMHDDVWSQQRAYWATCDIAELLLNFHLISGRYEDVGEVISRHIKHPDSTIEEVLSAGDREASPERDERDDLGWEIIGDPDAALVDEIFRAGQFKVASKDADGNADICKVMGRMTSFNERDRNYNTTFTVEKGTDTVSLTKDQLFALYRGRFTHEAAHL</sequence>
<dbReference type="AlphaFoldDB" id="A0A165IK63"/>
<dbReference type="EMBL" id="KV423929">
    <property type="protein sequence ID" value="KZT60679.1"/>
    <property type="molecule type" value="Genomic_DNA"/>
</dbReference>
<accession>A0A165IK63</accession>
<evidence type="ECO:0000313" key="2">
    <source>
        <dbReference type="Proteomes" id="UP000076842"/>
    </source>
</evidence>
<reference evidence="1 2" key="1">
    <citation type="journal article" date="2016" name="Mol. Biol. Evol.">
        <title>Comparative Genomics of Early-Diverging Mushroom-Forming Fungi Provides Insights into the Origins of Lignocellulose Decay Capabilities.</title>
        <authorList>
            <person name="Nagy L.G."/>
            <person name="Riley R."/>
            <person name="Tritt A."/>
            <person name="Adam C."/>
            <person name="Daum C."/>
            <person name="Floudas D."/>
            <person name="Sun H."/>
            <person name="Yadav J.S."/>
            <person name="Pangilinan J."/>
            <person name="Larsson K.H."/>
            <person name="Matsuura K."/>
            <person name="Barry K."/>
            <person name="Labutti K."/>
            <person name="Kuo R."/>
            <person name="Ohm R.A."/>
            <person name="Bhattacharya S.S."/>
            <person name="Shirouzu T."/>
            <person name="Yoshinaga Y."/>
            <person name="Martin F.M."/>
            <person name="Grigoriev I.V."/>
            <person name="Hibbett D.S."/>
        </authorList>
    </citation>
    <scope>NUCLEOTIDE SEQUENCE [LARGE SCALE GENOMIC DNA]</scope>
    <source>
        <strain evidence="1 2">HHB12733</strain>
    </source>
</reference>
<evidence type="ECO:0000313" key="1">
    <source>
        <dbReference type="EMBL" id="KZT60679.1"/>
    </source>
</evidence>
<dbReference type="OrthoDB" id="10518688at2759"/>
<proteinExistence type="predicted"/>
<keyword evidence="2" id="KW-1185">Reference proteome</keyword>
<gene>
    <name evidence="1" type="ORF">CALCODRAFT_492233</name>
</gene>